<reference evidence="1" key="1">
    <citation type="journal article" date="2022" name="Genome Biol. Evol.">
        <title>A New Gene Family Diagnostic for Intracellular Biomineralization of Amorphous Ca Carbonates by Cyanobacteria.</title>
        <authorList>
            <person name="Benzerara K."/>
            <person name="Duprat E."/>
            <person name="Bitard-Feildel T."/>
            <person name="Caumes G."/>
            <person name="Cassier-Chauvat C."/>
            <person name="Chauvat F."/>
            <person name="Dezi M."/>
            <person name="Diop S.I."/>
            <person name="Gaschignard G."/>
            <person name="Gorgen S."/>
            <person name="Gugger M."/>
            <person name="Lopez-Garcia P."/>
            <person name="Millet M."/>
            <person name="Skouri-Panet F."/>
            <person name="Moreira D."/>
            <person name="Callebaut I."/>
        </authorList>
    </citation>
    <scope>NUCLEOTIDE SEQUENCE</scope>
    <source>
        <strain evidence="1">G9</strain>
    </source>
</reference>
<keyword evidence="2" id="KW-1185">Reference proteome</keyword>
<comment type="caution">
    <text evidence="1">The sequence shown here is derived from an EMBL/GenBank/DDBJ whole genome shotgun (WGS) entry which is preliminary data.</text>
</comment>
<name>A0ABT6F289_9SYNE</name>
<protein>
    <submittedName>
        <fullName evidence="1">Uncharacterized protein</fullName>
    </submittedName>
</protein>
<proteinExistence type="predicted"/>
<sequence length="176" mass="19933">MHISSWVSLPFPRSLVYPTYRDKLVELTPYLGNVREIELKERHPVDHGLDMILIWHGGGEIPAAARALLSDAMLSWTDHTHWDDQNHLTLWRIEPHAFTEAVHCHGRNLFLEDGEQTVIKSDGELVIDPGLISGVPSFLSGIVAKAVEDYLSQKIEPNFRQLAQGVETYLTQQRSS</sequence>
<accession>A0ABT6F289</accession>
<dbReference type="Proteomes" id="UP001154265">
    <property type="component" value="Unassembled WGS sequence"/>
</dbReference>
<reference evidence="1" key="2">
    <citation type="submission" date="2022-01" db="EMBL/GenBank/DDBJ databases">
        <authorList>
            <person name="Zivanovic Y."/>
            <person name="Moreira D."/>
            <person name="Lopez-Garcia P."/>
        </authorList>
    </citation>
    <scope>NUCLEOTIDE SEQUENCE</scope>
    <source>
        <strain evidence="1">G9</strain>
    </source>
</reference>
<organism evidence="1 2">
    <name type="scientific">Candidatus Synechococcus calcipolaris G9</name>
    <dbReference type="NCBI Taxonomy" id="1497997"/>
    <lineage>
        <taxon>Bacteria</taxon>
        <taxon>Bacillati</taxon>
        <taxon>Cyanobacteriota</taxon>
        <taxon>Cyanophyceae</taxon>
        <taxon>Synechococcales</taxon>
        <taxon>Synechococcaceae</taxon>
        <taxon>Synechococcus</taxon>
    </lineage>
</organism>
<dbReference type="RefSeq" id="WP_277867813.1">
    <property type="nucleotide sequence ID" value="NZ_JAKKUT010000005.1"/>
</dbReference>
<gene>
    <name evidence="1" type="ORF">L3556_13260</name>
</gene>
<dbReference type="EMBL" id="JAKKUT010000005">
    <property type="protein sequence ID" value="MDG2991891.1"/>
    <property type="molecule type" value="Genomic_DNA"/>
</dbReference>
<evidence type="ECO:0000313" key="2">
    <source>
        <dbReference type="Proteomes" id="UP001154265"/>
    </source>
</evidence>
<evidence type="ECO:0000313" key="1">
    <source>
        <dbReference type="EMBL" id="MDG2991891.1"/>
    </source>
</evidence>